<dbReference type="RefSeq" id="WP_245804157.1">
    <property type="nucleotide sequence ID" value="NZ_FQWQ01000003.1"/>
</dbReference>
<sequence>MFPKQHILVLAVGLCLSAPSCAQHSDHAMHTAPAPAAVEPQPLLAQAVRLQEALSFLGSSLSADDTKRLKVLQNKALTQETVTEIQAILDPYCLAMVSINPEARVKVARGPAKPALIQGGWTSFLVKVQNDAGVTAQLNIESPNAVEPLHAPSQNPKVKAEDVISPGQAANRFLEMQVYRNRPLMTHLSGLRLEYVVVQIYSKDAGQREAEIGFNIGQGTQDIGFRNTINILFDVKPSVKVMFEVKDDDGSPTMASFLITDGIERMLDSTDNLQHERPFPLWAAQQEFHYDDYKLPGRLKGVYPLPSRRVAAFDEYPDFFFQPQVYRTHGEHVQLPPGKYSVTFTRGPEYISQTRELIIPPNVSTFTTSFQLRRWIDMAKLGWYSADHHVHGGGCSHYDSPEEGVPPADMWRQELGEDLNVSAVLAWGPSWYHQKTFFTGKDDPLSTSKNIMRNDVEVSGFPSSHAGHIVLLRLKEDDYPGTKTIEDWPSWTLPVLTWAKSQNAVVGYAHSGWGLEPLEPTKDLPNYVIPKMDGIGAMEYIVTITHGMVDFYSLGDTPAPWELNMWYNTLNAGFRTRLSGETDFPCIYDERVGLGRSYFKPDGPLSYDNYVEAIKKGRSYVTEGGSHILDFSVNGTEAGTKNSELQVKGKQTLKVAARVTANLPAQQNDEGKSIATRAVDGQPYWHIERARVGSSRNVKVELLVNGEPVESTEILADGTFKNINFSYSITKSSWLALRIYPSSHTNPVFVIVDGKPIRELRAADWCRKTVDQCWKMKEGQIRASERTAAAAAYDHARSVYDKIVQEASQK</sequence>
<name>A0A1M5UQQ1_9BACT</name>
<evidence type="ECO:0008006" key="4">
    <source>
        <dbReference type="Google" id="ProtNLM"/>
    </source>
</evidence>
<evidence type="ECO:0000313" key="3">
    <source>
        <dbReference type="Proteomes" id="UP000184212"/>
    </source>
</evidence>
<dbReference type="AlphaFoldDB" id="A0A1M5UQQ1"/>
<keyword evidence="3" id="KW-1185">Reference proteome</keyword>
<dbReference type="NCBIfam" id="NF038032">
    <property type="entry name" value="CehA_McbA_metalo"/>
    <property type="match status" value="1"/>
</dbReference>
<evidence type="ECO:0000256" key="1">
    <source>
        <dbReference type="SAM" id="SignalP"/>
    </source>
</evidence>
<accession>A0A1M5UQQ1</accession>
<feature type="chain" id="PRO_5009914245" description="CehA/McbA family metallohydrolase" evidence="1">
    <location>
        <begin position="23"/>
        <end position="810"/>
    </location>
</feature>
<organism evidence="2 3">
    <name type="scientific">Chryseolinea serpens</name>
    <dbReference type="NCBI Taxonomy" id="947013"/>
    <lineage>
        <taxon>Bacteria</taxon>
        <taxon>Pseudomonadati</taxon>
        <taxon>Bacteroidota</taxon>
        <taxon>Cytophagia</taxon>
        <taxon>Cytophagales</taxon>
        <taxon>Fulvivirgaceae</taxon>
        <taxon>Chryseolinea</taxon>
    </lineage>
</organism>
<protein>
    <recommendedName>
        <fullName evidence="4">CehA/McbA family metallohydrolase</fullName>
    </recommendedName>
</protein>
<dbReference type="Proteomes" id="UP000184212">
    <property type="component" value="Unassembled WGS sequence"/>
</dbReference>
<proteinExistence type="predicted"/>
<dbReference type="EMBL" id="FQWQ01000003">
    <property type="protein sequence ID" value="SHH65311.1"/>
    <property type="molecule type" value="Genomic_DNA"/>
</dbReference>
<dbReference type="STRING" id="947013.SAMN04488109_4845"/>
<gene>
    <name evidence="2" type="ORF">SAMN04488109_4845</name>
</gene>
<keyword evidence="1" id="KW-0732">Signal</keyword>
<reference evidence="2 3" key="1">
    <citation type="submission" date="2016-11" db="EMBL/GenBank/DDBJ databases">
        <authorList>
            <person name="Jaros S."/>
            <person name="Januszkiewicz K."/>
            <person name="Wedrychowicz H."/>
        </authorList>
    </citation>
    <scope>NUCLEOTIDE SEQUENCE [LARGE SCALE GENOMIC DNA]</scope>
    <source>
        <strain evidence="2 3">DSM 24574</strain>
    </source>
</reference>
<feature type="signal peptide" evidence="1">
    <location>
        <begin position="1"/>
        <end position="22"/>
    </location>
</feature>
<evidence type="ECO:0000313" key="2">
    <source>
        <dbReference type="EMBL" id="SHH65311.1"/>
    </source>
</evidence>